<dbReference type="RefSeq" id="WP_074723302.1">
    <property type="nucleotide sequence ID" value="NZ_CBCRVS010000016.1"/>
</dbReference>
<dbReference type="InterPro" id="IPR016160">
    <property type="entry name" value="Ald_DH_CS_CYS"/>
</dbReference>
<keyword evidence="2" id="KW-0521">NADP</keyword>
<dbReference type="InterPro" id="IPR047110">
    <property type="entry name" value="GABD/Sad-like"/>
</dbReference>
<name>A0A1H9KTG0_FLAFI</name>
<keyword evidence="6" id="KW-1185">Reference proteome</keyword>
<dbReference type="InterPro" id="IPR016162">
    <property type="entry name" value="Ald_DH_N"/>
</dbReference>
<dbReference type="FunFam" id="3.40.309.10:FF:000010">
    <property type="entry name" value="Gamma-aminobutyraldehyde dehydrogenase"/>
    <property type="match status" value="1"/>
</dbReference>
<dbReference type="InterPro" id="IPR016163">
    <property type="entry name" value="Ald_DH_C"/>
</dbReference>
<dbReference type="OrthoDB" id="9762913at2"/>
<keyword evidence="3" id="KW-0560">Oxidoreductase</keyword>
<dbReference type="PANTHER" id="PTHR43217">
    <property type="entry name" value="SUCCINATE SEMIALDEHYDE DEHYDROGENASE [NAD(P)+] SAD"/>
    <property type="match status" value="1"/>
</dbReference>
<dbReference type="SUPFAM" id="SSF53720">
    <property type="entry name" value="ALDH-like"/>
    <property type="match status" value="1"/>
</dbReference>
<accession>A0A1H9KTG0</accession>
<protein>
    <submittedName>
        <fullName evidence="5">Succinate-semialdehyde dehydrogenase / glutarate-semialdehyde dehydrogenase</fullName>
    </submittedName>
</protein>
<dbReference type="Pfam" id="PF00171">
    <property type="entry name" value="Aldedh"/>
    <property type="match status" value="1"/>
</dbReference>
<gene>
    <name evidence="5" type="ORF">SAMN05444355_10690</name>
</gene>
<feature type="domain" description="Aldehyde dehydrogenase" evidence="4">
    <location>
        <begin position="6"/>
        <end position="452"/>
    </location>
</feature>
<dbReference type="PROSITE" id="PS00070">
    <property type="entry name" value="ALDEHYDE_DEHYDR_CYS"/>
    <property type="match status" value="1"/>
</dbReference>
<evidence type="ECO:0000313" key="6">
    <source>
        <dbReference type="Proteomes" id="UP000183658"/>
    </source>
</evidence>
<organism evidence="5 6">
    <name type="scientific">Flavobacterium frigoris</name>
    <dbReference type="NCBI Taxonomy" id="229204"/>
    <lineage>
        <taxon>Bacteria</taxon>
        <taxon>Pseudomonadati</taxon>
        <taxon>Bacteroidota</taxon>
        <taxon>Flavobacteriia</taxon>
        <taxon>Flavobacteriales</taxon>
        <taxon>Flavobacteriaceae</taxon>
        <taxon>Flavobacterium</taxon>
    </lineage>
</organism>
<dbReference type="AlphaFoldDB" id="A0A1H9KTG0"/>
<dbReference type="EMBL" id="FOFZ01000006">
    <property type="protein sequence ID" value="SER02319.1"/>
    <property type="molecule type" value="Genomic_DNA"/>
</dbReference>
<dbReference type="InterPro" id="IPR016161">
    <property type="entry name" value="Ald_DH/histidinol_DH"/>
</dbReference>
<sequence>MTKTISINPATDEKISEYDRITSTEALEIIAASKKEFHLWKQKTFEERAKLMYALADVLDANKEEYAQLATREMGKVIGQARKEVEKCAWICRYYAEHTSTLLANETVKTEAVKSYVTFQPIGVILAVMPWNFPFYQAIRFAAPSLMAGNTGVLKHASNVQGCAFAIEDAFIKAGFPKGVFTNLNVDSKDVKTLIEDKNIAAITLTGSDAAGRSIASIAGQNLKKTVMELGGSDAYIVLDDVDLEKATDLATLGRLQNNGQTCIAAKRFIVHDAIYDDFVALFTKKMKAAKMGDPTSADSYYGPMARLDLRDELHQQVQKTIQQGGRLVLGGTIPEGKGAYYPASILVDLKPGMEAFDNELFGPVASVIRAKDDAHAVELANNSQFGLGSGVFTKDIQRGEKLALQLEAGSSFVNKLVVSDPRLPFGGIKNSGYGRELAAYGIREFVNTKTIWID</sequence>
<dbReference type="GO" id="GO:0004777">
    <property type="term" value="F:succinate-semialdehyde dehydrogenase (NAD+) activity"/>
    <property type="evidence" value="ECO:0007669"/>
    <property type="project" value="TreeGrafter"/>
</dbReference>
<proteinExistence type="inferred from homology"/>
<dbReference type="Gene3D" id="3.40.309.10">
    <property type="entry name" value="Aldehyde Dehydrogenase, Chain A, domain 2"/>
    <property type="match status" value="1"/>
</dbReference>
<dbReference type="GO" id="GO:0004030">
    <property type="term" value="F:aldehyde dehydrogenase [NAD(P)+] activity"/>
    <property type="evidence" value="ECO:0007669"/>
    <property type="project" value="InterPro"/>
</dbReference>
<dbReference type="Gene3D" id="3.40.605.10">
    <property type="entry name" value="Aldehyde Dehydrogenase, Chain A, domain 1"/>
    <property type="match status" value="1"/>
</dbReference>
<reference evidence="6" key="1">
    <citation type="submission" date="2016-10" db="EMBL/GenBank/DDBJ databases">
        <authorList>
            <person name="Varghese N."/>
            <person name="Submissions S."/>
        </authorList>
    </citation>
    <scope>NUCLEOTIDE SEQUENCE [LARGE SCALE GENOMIC DNA]</scope>
    <source>
        <strain evidence="6">DSM 15719</strain>
    </source>
</reference>
<dbReference type="PANTHER" id="PTHR43217:SF1">
    <property type="entry name" value="SUCCINATE SEMIALDEHYDE DEHYDROGENASE [NAD(P)+] SAD"/>
    <property type="match status" value="1"/>
</dbReference>
<dbReference type="InterPro" id="IPR044148">
    <property type="entry name" value="ALDH_GabD1-like"/>
</dbReference>
<evidence type="ECO:0000256" key="3">
    <source>
        <dbReference type="ARBA" id="ARBA00023002"/>
    </source>
</evidence>
<dbReference type="CDD" id="cd07100">
    <property type="entry name" value="ALDH_SSADH1_GabD1"/>
    <property type="match status" value="1"/>
</dbReference>
<evidence type="ECO:0000259" key="4">
    <source>
        <dbReference type="Pfam" id="PF00171"/>
    </source>
</evidence>
<comment type="similarity">
    <text evidence="1">Belongs to the aldehyde dehydrogenase family.</text>
</comment>
<dbReference type="Proteomes" id="UP000183658">
    <property type="component" value="Unassembled WGS sequence"/>
</dbReference>
<evidence type="ECO:0000313" key="5">
    <source>
        <dbReference type="EMBL" id="SER02319.1"/>
    </source>
</evidence>
<evidence type="ECO:0000256" key="1">
    <source>
        <dbReference type="ARBA" id="ARBA00009986"/>
    </source>
</evidence>
<evidence type="ECO:0000256" key="2">
    <source>
        <dbReference type="ARBA" id="ARBA00022857"/>
    </source>
</evidence>
<dbReference type="FunFam" id="3.40.605.10:FF:000012">
    <property type="entry name" value="NAD-dependent succinate-semialdehyde dehydrogenase"/>
    <property type="match status" value="1"/>
</dbReference>
<dbReference type="InterPro" id="IPR015590">
    <property type="entry name" value="Aldehyde_DH_dom"/>
</dbReference>